<dbReference type="PROSITE" id="PS50112">
    <property type="entry name" value="PAS"/>
    <property type="match status" value="1"/>
</dbReference>
<dbReference type="PANTHER" id="PTHR43214:SF44">
    <property type="entry name" value="TWO-COMPONENT RESPONSE REGULATOR"/>
    <property type="match status" value="1"/>
</dbReference>
<dbReference type="GO" id="GO:0000160">
    <property type="term" value="P:phosphorelay signal transduction system"/>
    <property type="evidence" value="ECO:0007669"/>
    <property type="project" value="InterPro"/>
</dbReference>
<keyword evidence="5" id="KW-0804">Transcription</keyword>
<evidence type="ECO:0000256" key="1">
    <source>
        <dbReference type="ARBA" id="ARBA00022679"/>
    </source>
</evidence>
<keyword evidence="6" id="KW-0597">Phosphoprotein</keyword>
<dbReference type="PROSITE" id="PS50043">
    <property type="entry name" value="HTH_LUXR_2"/>
    <property type="match status" value="1"/>
</dbReference>
<sequence>MSTMPFLIDTGTMGARIQAYDWSASPLGSVETWPPSLCVTLSNVLRSKMPTYLLWGPELITFYNDACLPLRGIRPEALGQPLPQAWAEIWNVASPVVTQARRGEATYVQDVPVWIVQRKGYPEETWWNASFSPVMAESGDVGGILIIIHETTERVFGERRLRFLVDLSTRLRGIPEASGVMAMAAEMLGRHLKVSRVGYAEFHETGGSFTVERDWTEGATPTFAGQYRVSDFGSLIESELRAGHTLRIDDASMDARTAEERVAAEFLRTNKRASIIAPLIRDGRLVAALFVHQSEPRHWRDDEATLVQEVAECTWTSVLRARAETALRESEARFRQFAEHSTDMLWIMNAETLQMEYVSPAFERVWGWSPEMFQHRDQWAETLHPEDRERALQATDRVLRGDTVVQEYRIVRPDGSMRHIHATGFPIFDEHQKIQRIAGIAKDITQHDGSTVYVVDSNETSRRELCLLLQGAGYEVKMFAAAQAFLEVAPVLVPGCVVLDIRDPATGELTIPRELKTRRAGLPVIVIGKAQGDVAIGVQAMKAGAVDFLDVPYHPEQLLDALASAQATIRERAERDQATERVRALIAALPPREREVLDGLLAGGTNKTIARDLGLSPRTVEAHRARIMERLGAQSLPELVQIAVAAGLQPKPQDRQG</sequence>
<gene>
    <name evidence="11" type="ORF">FS320_29670</name>
</gene>
<dbReference type="GO" id="GO:0003677">
    <property type="term" value="F:DNA binding"/>
    <property type="evidence" value="ECO:0007669"/>
    <property type="project" value="UniProtKB-KW"/>
</dbReference>
<evidence type="ECO:0000313" key="12">
    <source>
        <dbReference type="Proteomes" id="UP000403266"/>
    </source>
</evidence>
<feature type="domain" description="Response regulatory" evidence="8">
    <location>
        <begin position="451"/>
        <end position="566"/>
    </location>
</feature>
<dbReference type="NCBIfam" id="TIGR00229">
    <property type="entry name" value="sensory_box"/>
    <property type="match status" value="1"/>
</dbReference>
<dbReference type="InterPro" id="IPR013655">
    <property type="entry name" value="PAS_fold_3"/>
</dbReference>
<proteinExistence type="predicted"/>
<evidence type="ECO:0000259" key="10">
    <source>
        <dbReference type="PROSITE" id="PS50113"/>
    </source>
</evidence>
<dbReference type="PROSITE" id="PS00622">
    <property type="entry name" value="HTH_LUXR_1"/>
    <property type="match status" value="1"/>
</dbReference>
<feature type="domain" description="PAS" evidence="9">
    <location>
        <begin position="330"/>
        <end position="402"/>
    </location>
</feature>
<dbReference type="GO" id="GO:0006355">
    <property type="term" value="P:regulation of DNA-templated transcription"/>
    <property type="evidence" value="ECO:0007669"/>
    <property type="project" value="InterPro"/>
</dbReference>
<keyword evidence="4" id="KW-0238">DNA-binding</keyword>
<keyword evidence="12" id="KW-1185">Reference proteome</keyword>
<accession>A0A5N7MQN3</accession>
<dbReference type="Gene3D" id="3.40.50.2300">
    <property type="match status" value="1"/>
</dbReference>
<dbReference type="InterPro" id="IPR000792">
    <property type="entry name" value="Tscrpt_reg_LuxR_C"/>
</dbReference>
<dbReference type="Gene3D" id="3.30.450.20">
    <property type="entry name" value="PAS domain"/>
    <property type="match status" value="2"/>
</dbReference>
<dbReference type="InterPro" id="IPR039420">
    <property type="entry name" value="WalR-like"/>
</dbReference>
<dbReference type="PRINTS" id="PR00038">
    <property type="entry name" value="HTHLUXR"/>
</dbReference>
<dbReference type="Pfam" id="PF01590">
    <property type="entry name" value="GAF"/>
    <property type="match status" value="1"/>
</dbReference>
<dbReference type="PROSITE" id="PS50110">
    <property type="entry name" value="RESPONSE_REGULATORY"/>
    <property type="match status" value="1"/>
</dbReference>
<keyword evidence="2" id="KW-0418">Kinase</keyword>
<feature type="domain" description="PAC" evidence="10">
    <location>
        <begin position="404"/>
        <end position="456"/>
    </location>
</feature>
<dbReference type="OrthoDB" id="9782655at2"/>
<evidence type="ECO:0000256" key="2">
    <source>
        <dbReference type="ARBA" id="ARBA00022777"/>
    </source>
</evidence>
<dbReference type="InterPro" id="IPR000014">
    <property type="entry name" value="PAS"/>
</dbReference>
<dbReference type="SMART" id="SM00448">
    <property type="entry name" value="REC"/>
    <property type="match status" value="1"/>
</dbReference>
<dbReference type="Pfam" id="PF08447">
    <property type="entry name" value="PAS_3"/>
    <property type="match status" value="1"/>
</dbReference>
<evidence type="ECO:0000256" key="3">
    <source>
        <dbReference type="ARBA" id="ARBA00023015"/>
    </source>
</evidence>
<dbReference type="InterPro" id="IPR011006">
    <property type="entry name" value="CheY-like_superfamily"/>
</dbReference>
<dbReference type="InterPro" id="IPR016032">
    <property type="entry name" value="Sig_transdc_resp-reg_C-effctor"/>
</dbReference>
<evidence type="ECO:0000259" key="8">
    <source>
        <dbReference type="PROSITE" id="PS50110"/>
    </source>
</evidence>
<feature type="modified residue" description="4-aspartylphosphate" evidence="6">
    <location>
        <position position="500"/>
    </location>
</feature>
<dbReference type="InterPro" id="IPR000700">
    <property type="entry name" value="PAS-assoc_C"/>
</dbReference>
<dbReference type="CDD" id="cd06170">
    <property type="entry name" value="LuxR_C_like"/>
    <property type="match status" value="1"/>
</dbReference>
<keyword evidence="3" id="KW-0805">Transcription regulation</keyword>
<dbReference type="Pfam" id="PF00072">
    <property type="entry name" value="Response_reg"/>
    <property type="match status" value="1"/>
</dbReference>
<dbReference type="InterPro" id="IPR003018">
    <property type="entry name" value="GAF"/>
</dbReference>
<name>A0A5N7MQN3_9HYPH</name>
<dbReference type="InterPro" id="IPR029016">
    <property type="entry name" value="GAF-like_dom_sf"/>
</dbReference>
<evidence type="ECO:0000259" key="9">
    <source>
        <dbReference type="PROSITE" id="PS50112"/>
    </source>
</evidence>
<keyword evidence="1" id="KW-0808">Transferase</keyword>
<dbReference type="PANTHER" id="PTHR43214">
    <property type="entry name" value="TWO-COMPONENT RESPONSE REGULATOR"/>
    <property type="match status" value="1"/>
</dbReference>
<dbReference type="PROSITE" id="PS50113">
    <property type="entry name" value="PAC"/>
    <property type="match status" value="1"/>
</dbReference>
<dbReference type="InterPro" id="IPR036388">
    <property type="entry name" value="WH-like_DNA-bd_sf"/>
</dbReference>
<dbReference type="SMART" id="SM00091">
    <property type="entry name" value="PAS"/>
    <property type="match status" value="1"/>
</dbReference>
<dbReference type="SUPFAM" id="SSF46894">
    <property type="entry name" value="C-terminal effector domain of the bipartite response regulators"/>
    <property type="match status" value="1"/>
</dbReference>
<evidence type="ECO:0000256" key="5">
    <source>
        <dbReference type="ARBA" id="ARBA00023163"/>
    </source>
</evidence>
<dbReference type="Pfam" id="PF13426">
    <property type="entry name" value="PAS_9"/>
    <property type="match status" value="1"/>
</dbReference>
<dbReference type="GO" id="GO:0016301">
    <property type="term" value="F:kinase activity"/>
    <property type="evidence" value="ECO:0007669"/>
    <property type="project" value="UniProtKB-KW"/>
</dbReference>
<protein>
    <submittedName>
        <fullName evidence="11">PAS domain S-box protein</fullName>
    </submittedName>
</protein>
<dbReference type="InterPro" id="IPR001610">
    <property type="entry name" value="PAC"/>
</dbReference>
<dbReference type="Gene3D" id="3.30.450.40">
    <property type="match status" value="1"/>
</dbReference>
<dbReference type="EMBL" id="VOSK01000204">
    <property type="protein sequence ID" value="MPR29158.1"/>
    <property type="molecule type" value="Genomic_DNA"/>
</dbReference>
<dbReference type="SMART" id="SM00065">
    <property type="entry name" value="GAF"/>
    <property type="match status" value="1"/>
</dbReference>
<organism evidence="11 12">
    <name type="scientific">Microvirga tunisiensis</name>
    <dbReference type="NCBI Taxonomy" id="2108360"/>
    <lineage>
        <taxon>Bacteria</taxon>
        <taxon>Pseudomonadati</taxon>
        <taxon>Pseudomonadota</taxon>
        <taxon>Alphaproteobacteria</taxon>
        <taxon>Hyphomicrobiales</taxon>
        <taxon>Methylobacteriaceae</taxon>
        <taxon>Microvirga</taxon>
    </lineage>
</organism>
<evidence type="ECO:0000259" key="7">
    <source>
        <dbReference type="PROSITE" id="PS50043"/>
    </source>
</evidence>
<dbReference type="InterPro" id="IPR035965">
    <property type="entry name" value="PAS-like_dom_sf"/>
</dbReference>
<evidence type="ECO:0000256" key="6">
    <source>
        <dbReference type="PROSITE-ProRule" id="PRU00169"/>
    </source>
</evidence>
<dbReference type="Gene3D" id="1.10.10.10">
    <property type="entry name" value="Winged helix-like DNA-binding domain superfamily/Winged helix DNA-binding domain"/>
    <property type="match status" value="1"/>
</dbReference>
<dbReference type="SUPFAM" id="SSF52172">
    <property type="entry name" value="CheY-like"/>
    <property type="match status" value="1"/>
</dbReference>
<dbReference type="SMART" id="SM00421">
    <property type="entry name" value="HTH_LUXR"/>
    <property type="match status" value="1"/>
</dbReference>
<dbReference type="Pfam" id="PF00196">
    <property type="entry name" value="GerE"/>
    <property type="match status" value="1"/>
</dbReference>
<reference evidence="11 12" key="1">
    <citation type="journal article" date="2019" name="Syst. Appl. Microbiol.">
        <title>Microvirga tunisiensis sp. nov., a root nodule symbiotic bacterium isolated from Lupinus micranthus and L. luteus grown in Northern Tunisia.</title>
        <authorList>
            <person name="Msaddak A."/>
            <person name="Rejili M."/>
            <person name="Duran D."/>
            <person name="Mars M."/>
            <person name="Palacios J.M."/>
            <person name="Ruiz-Argueso T."/>
            <person name="Rey L."/>
            <person name="Imperial J."/>
        </authorList>
    </citation>
    <scope>NUCLEOTIDE SEQUENCE [LARGE SCALE GENOMIC DNA]</scope>
    <source>
        <strain evidence="11 12">Lmie10</strain>
    </source>
</reference>
<dbReference type="SMART" id="SM00086">
    <property type="entry name" value="PAC"/>
    <property type="match status" value="1"/>
</dbReference>
<dbReference type="AlphaFoldDB" id="A0A5N7MQN3"/>
<dbReference type="SUPFAM" id="SSF55781">
    <property type="entry name" value="GAF domain-like"/>
    <property type="match status" value="1"/>
</dbReference>
<evidence type="ECO:0000313" key="11">
    <source>
        <dbReference type="EMBL" id="MPR29158.1"/>
    </source>
</evidence>
<comment type="caution">
    <text evidence="11">The sequence shown here is derived from an EMBL/GenBank/DDBJ whole genome shotgun (WGS) entry which is preliminary data.</text>
</comment>
<dbReference type="Proteomes" id="UP000403266">
    <property type="component" value="Unassembled WGS sequence"/>
</dbReference>
<evidence type="ECO:0000256" key="4">
    <source>
        <dbReference type="ARBA" id="ARBA00023125"/>
    </source>
</evidence>
<dbReference type="SUPFAM" id="SSF55785">
    <property type="entry name" value="PYP-like sensor domain (PAS domain)"/>
    <property type="match status" value="2"/>
</dbReference>
<dbReference type="InterPro" id="IPR001789">
    <property type="entry name" value="Sig_transdc_resp-reg_receiver"/>
</dbReference>
<dbReference type="CDD" id="cd00130">
    <property type="entry name" value="PAS"/>
    <property type="match status" value="1"/>
</dbReference>
<feature type="domain" description="HTH luxR-type" evidence="7">
    <location>
        <begin position="582"/>
        <end position="647"/>
    </location>
</feature>